<keyword evidence="2" id="KW-1185">Reference proteome</keyword>
<organism evidence="1 2">
    <name type="scientific">Anaeramoeba ignava</name>
    <name type="common">Anaerobic marine amoeba</name>
    <dbReference type="NCBI Taxonomy" id="1746090"/>
    <lineage>
        <taxon>Eukaryota</taxon>
        <taxon>Metamonada</taxon>
        <taxon>Anaeramoebidae</taxon>
        <taxon>Anaeramoeba</taxon>
    </lineage>
</organism>
<comment type="caution">
    <text evidence="1">The sequence shown here is derived from an EMBL/GenBank/DDBJ whole genome shotgun (WGS) entry which is preliminary data.</text>
</comment>
<evidence type="ECO:0000313" key="2">
    <source>
        <dbReference type="Proteomes" id="UP001149090"/>
    </source>
</evidence>
<gene>
    <name evidence="1" type="ORF">M0811_08778</name>
</gene>
<dbReference type="AlphaFoldDB" id="A0A9Q0LLJ8"/>
<dbReference type="Proteomes" id="UP001149090">
    <property type="component" value="Unassembled WGS sequence"/>
</dbReference>
<proteinExistence type="predicted"/>
<dbReference type="EMBL" id="JAPDFW010000075">
    <property type="protein sequence ID" value="KAJ5073370.1"/>
    <property type="molecule type" value="Genomic_DNA"/>
</dbReference>
<protein>
    <submittedName>
        <fullName evidence="1">Uncharacterized protein</fullName>
    </submittedName>
</protein>
<evidence type="ECO:0000313" key="1">
    <source>
        <dbReference type="EMBL" id="KAJ5073370.1"/>
    </source>
</evidence>
<name>A0A9Q0LLJ8_ANAIG</name>
<accession>A0A9Q0LLJ8</accession>
<reference evidence="1" key="1">
    <citation type="submission" date="2022-10" db="EMBL/GenBank/DDBJ databases">
        <title>Novel sulphate-reducing endosymbionts in the free-living metamonad Anaeramoeba.</title>
        <authorList>
            <person name="Jerlstrom-Hultqvist J."/>
            <person name="Cepicka I."/>
            <person name="Gallot-Lavallee L."/>
            <person name="Salas-Leiva D."/>
            <person name="Curtis B.A."/>
            <person name="Zahonova K."/>
            <person name="Pipaliya S."/>
            <person name="Dacks J."/>
            <person name="Roger A.J."/>
        </authorList>
    </citation>
    <scope>NUCLEOTIDE SEQUENCE</scope>
    <source>
        <strain evidence="1">BMAN</strain>
    </source>
</reference>
<sequence length="115" mass="13886">MYSKKKVESTIPLSVDEQKLLVNKLSIDIPKHFTVLVLFLLGNICLRSEELTMIRLEQLKFLSQKQSRDLWKPKLEFKLFLNFRIKVPYNEDSRFLELNIEIFANFQKYFYFAKF</sequence>